<feature type="region of interest" description="Disordered" evidence="7">
    <location>
        <begin position="632"/>
        <end position="652"/>
    </location>
</feature>
<dbReference type="RefSeq" id="WP_081825186.1">
    <property type="nucleotide sequence ID" value="NZ_BNAB01000011.1"/>
</dbReference>
<dbReference type="InterPro" id="IPR001173">
    <property type="entry name" value="Glyco_trans_2-like"/>
</dbReference>
<evidence type="ECO:0000256" key="7">
    <source>
        <dbReference type="SAM" id="MobiDB-lite"/>
    </source>
</evidence>
<dbReference type="Pfam" id="PF13632">
    <property type="entry name" value="Glyco_trans_2_3"/>
    <property type="match status" value="1"/>
</dbReference>
<sequence length="652" mass="72453">MVTKIRAISGGATQRGVSARGESQRLTDVLIEMGALDPAEEPPAVALAARQEARLADILFYQGLVGAPQLLAAQARLFGTEAIDPHASPPDPRLIDRFGAHRCLREALVPWARIGGAVMIATARPEMFERHRAELRALFGPVVMRLAPEAELTRAVLALRAPALSHRAEGRVAEAESCRPWQHGRARALVVGMMLVIAAGLILAPAHALLLLGAWASLAMTSTIVMKAMAALAMMRGNGRPPPRDEAPAEHPQIARLPCVSIMVPLYHEPDIAPRLIRRLGRLDYPRELLDVLLLVEAEDRRTLETLRRHGLPPWMRVAIAPAGKLKTKPRALNFGLDLCRGSIVGVWDAEDAPDPQQIHDVVRRFHERGAEVACLQGQLDYFNPRTNWLARCFTIEYATWFRVVLPGIERLGLAIPLGGTTLFFRRAALEALDGWDAHNVTEDADLGMRLARHGYRAEMIETVTGEEANCRLLPWIRQRSRWLKGFMMTWAVHNRAPRETLRQLGWKKFLGLQVLLLATLSQVVLAPVSWSFWLLALGLAHPLAGLPAWAGQSLIVLFLSSEAVNLVVGVYACRGRRHRFLIPWVPTLTLYFPLATLAAYKALWELVTRPFYWDKTAHGLFDIGDLESQPPLRSAERRRHSNGPNGAVRRT</sequence>
<dbReference type="InterPro" id="IPR050321">
    <property type="entry name" value="Glycosyltr_2/OpgH_subfam"/>
</dbReference>
<comment type="subcellular location">
    <subcellularLocation>
        <location evidence="1">Membrane</location>
        <topology evidence="1">Multi-pass membrane protein</topology>
    </subcellularLocation>
</comment>
<dbReference type="SUPFAM" id="SSF160246">
    <property type="entry name" value="EspE N-terminal domain-like"/>
    <property type="match status" value="1"/>
</dbReference>
<reference evidence="11" key="3">
    <citation type="submission" date="2023-06" db="EMBL/GenBank/DDBJ databases">
        <authorList>
            <person name="Sun Q."/>
            <person name="Zhou Y."/>
        </authorList>
    </citation>
    <scope>NUCLEOTIDE SEQUENCE</scope>
    <source>
        <strain evidence="11">CGMCC 1.10859</strain>
    </source>
</reference>
<evidence type="ECO:0000313" key="11">
    <source>
        <dbReference type="EMBL" id="GHE03176.1"/>
    </source>
</evidence>
<evidence type="ECO:0000259" key="9">
    <source>
        <dbReference type="Pfam" id="PF05157"/>
    </source>
</evidence>
<protein>
    <submittedName>
        <fullName evidence="11">Glycosyl transferase</fullName>
    </submittedName>
    <submittedName>
        <fullName evidence="12">Glycosyltransferase, catalytic subunit of cellulose synthase and poly-beta-1,6-N-acetylglucosamine synthase</fullName>
    </submittedName>
</protein>
<evidence type="ECO:0000259" key="10">
    <source>
        <dbReference type="Pfam" id="PF13632"/>
    </source>
</evidence>
<feature type="domain" description="Glycosyltransferase 2-like" evidence="10">
    <location>
        <begin position="347"/>
        <end position="540"/>
    </location>
</feature>
<evidence type="ECO:0000256" key="5">
    <source>
        <dbReference type="ARBA" id="ARBA00022989"/>
    </source>
</evidence>
<proteinExistence type="predicted"/>
<feature type="transmembrane region" description="Helical" evidence="8">
    <location>
        <begin position="510"/>
        <end position="534"/>
    </location>
</feature>
<dbReference type="InterPro" id="IPR029044">
    <property type="entry name" value="Nucleotide-diphossugar_trans"/>
</dbReference>
<dbReference type="GO" id="GO:0016757">
    <property type="term" value="F:glycosyltransferase activity"/>
    <property type="evidence" value="ECO:0007669"/>
    <property type="project" value="UniProtKB-KW"/>
</dbReference>
<dbReference type="EMBL" id="BNAB01000011">
    <property type="protein sequence ID" value="GHE03176.1"/>
    <property type="molecule type" value="Genomic_DNA"/>
</dbReference>
<keyword evidence="13" id="KW-1185">Reference proteome</keyword>
<keyword evidence="2" id="KW-0328">Glycosyltransferase</keyword>
<dbReference type="Proteomes" id="UP000634647">
    <property type="component" value="Unassembled WGS sequence"/>
</dbReference>
<evidence type="ECO:0000256" key="3">
    <source>
        <dbReference type="ARBA" id="ARBA00022679"/>
    </source>
</evidence>
<dbReference type="AlphaFoldDB" id="A0AAN4USD1"/>
<evidence type="ECO:0000256" key="1">
    <source>
        <dbReference type="ARBA" id="ARBA00004141"/>
    </source>
</evidence>
<keyword evidence="3 11" id="KW-0808">Transferase</keyword>
<feature type="transmembrane region" description="Helical" evidence="8">
    <location>
        <begin position="581"/>
        <end position="601"/>
    </location>
</feature>
<dbReference type="GO" id="GO:0016020">
    <property type="term" value="C:membrane"/>
    <property type="evidence" value="ECO:0007669"/>
    <property type="project" value="UniProtKB-SubCell"/>
</dbReference>
<dbReference type="Gene3D" id="3.90.550.10">
    <property type="entry name" value="Spore Coat Polysaccharide Biosynthesis Protein SpsA, Chain A"/>
    <property type="match status" value="1"/>
</dbReference>
<feature type="transmembrane region" description="Helical" evidence="8">
    <location>
        <begin position="214"/>
        <end position="234"/>
    </location>
</feature>
<comment type="caution">
    <text evidence="11">The sequence shown here is derived from an EMBL/GenBank/DDBJ whole genome shotgun (WGS) entry which is preliminary data.</text>
</comment>
<dbReference type="Proteomes" id="UP000199541">
    <property type="component" value="Unassembled WGS sequence"/>
</dbReference>
<dbReference type="InterPro" id="IPR007831">
    <property type="entry name" value="T2SS_GspE_N"/>
</dbReference>
<reference evidence="12 13" key="2">
    <citation type="submission" date="2016-10" db="EMBL/GenBank/DDBJ databases">
        <authorList>
            <person name="Varghese N."/>
            <person name="Submissions S."/>
        </authorList>
    </citation>
    <scope>NUCLEOTIDE SEQUENCE [LARGE SCALE GENOMIC DNA]</scope>
    <source>
        <strain evidence="12 13">DSM 24802</strain>
    </source>
</reference>
<gene>
    <name evidence="11" type="ORF">GCM10008024_25520</name>
    <name evidence="12" type="ORF">SAMN05444006_11011</name>
</gene>
<keyword evidence="5 8" id="KW-1133">Transmembrane helix</keyword>
<dbReference type="Pfam" id="PF05157">
    <property type="entry name" value="MshEN"/>
    <property type="match status" value="1"/>
</dbReference>
<dbReference type="SUPFAM" id="SSF53448">
    <property type="entry name" value="Nucleotide-diphospho-sugar transferases"/>
    <property type="match status" value="1"/>
</dbReference>
<evidence type="ECO:0000256" key="2">
    <source>
        <dbReference type="ARBA" id="ARBA00022676"/>
    </source>
</evidence>
<reference evidence="11" key="1">
    <citation type="journal article" date="2014" name="Int. J. Syst. Evol. Microbiol.">
        <title>Complete genome sequence of Corynebacterium casei LMG S-19264T (=DSM 44701T), isolated from a smear-ripened cheese.</title>
        <authorList>
            <consortium name="US DOE Joint Genome Institute (JGI-PGF)"/>
            <person name="Walter F."/>
            <person name="Albersmeier A."/>
            <person name="Kalinowski J."/>
            <person name="Ruckert C."/>
        </authorList>
    </citation>
    <scope>NUCLEOTIDE SEQUENCE</scope>
    <source>
        <strain evidence="11">CGMCC 1.10859</strain>
    </source>
</reference>
<evidence type="ECO:0000256" key="4">
    <source>
        <dbReference type="ARBA" id="ARBA00022692"/>
    </source>
</evidence>
<evidence type="ECO:0000256" key="6">
    <source>
        <dbReference type="ARBA" id="ARBA00023136"/>
    </source>
</evidence>
<dbReference type="PANTHER" id="PTHR43867:SF2">
    <property type="entry name" value="CELLULOSE SYNTHASE CATALYTIC SUBUNIT A [UDP-FORMING]"/>
    <property type="match status" value="1"/>
</dbReference>
<organism evidence="11 14">
    <name type="scientific">Allgaiera indica</name>
    <dbReference type="NCBI Taxonomy" id="765699"/>
    <lineage>
        <taxon>Bacteria</taxon>
        <taxon>Pseudomonadati</taxon>
        <taxon>Pseudomonadota</taxon>
        <taxon>Alphaproteobacteria</taxon>
        <taxon>Rhodobacterales</taxon>
        <taxon>Paracoccaceae</taxon>
        <taxon>Allgaiera</taxon>
    </lineage>
</organism>
<keyword evidence="6 8" id="KW-0472">Membrane</keyword>
<evidence type="ECO:0000313" key="14">
    <source>
        <dbReference type="Proteomes" id="UP000634647"/>
    </source>
</evidence>
<dbReference type="EMBL" id="FNOB01000010">
    <property type="protein sequence ID" value="SDX10116.1"/>
    <property type="molecule type" value="Genomic_DNA"/>
</dbReference>
<feature type="transmembrane region" description="Helical" evidence="8">
    <location>
        <begin position="554"/>
        <end position="574"/>
    </location>
</feature>
<feature type="domain" description="Type II secretion system protein GspE N-terminal" evidence="9">
    <location>
        <begin position="78"/>
        <end position="163"/>
    </location>
</feature>
<accession>A0AAN4USD1</accession>
<evidence type="ECO:0000256" key="8">
    <source>
        <dbReference type="SAM" id="Phobius"/>
    </source>
</evidence>
<evidence type="ECO:0000313" key="12">
    <source>
        <dbReference type="EMBL" id="SDX10116.1"/>
    </source>
</evidence>
<name>A0AAN4USD1_9RHOB</name>
<keyword evidence="4 8" id="KW-0812">Transmembrane</keyword>
<feature type="transmembrane region" description="Helical" evidence="8">
    <location>
        <begin position="188"/>
        <end position="208"/>
    </location>
</feature>
<evidence type="ECO:0000313" key="13">
    <source>
        <dbReference type="Proteomes" id="UP000199541"/>
    </source>
</evidence>
<dbReference type="PANTHER" id="PTHR43867">
    <property type="entry name" value="CELLULOSE SYNTHASE CATALYTIC SUBUNIT A [UDP-FORMING]"/>
    <property type="match status" value="1"/>
</dbReference>
<dbReference type="InterPro" id="IPR037257">
    <property type="entry name" value="T2SS_E_N_sf"/>
</dbReference>